<dbReference type="InterPro" id="IPR013525">
    <property type="entry name" value="ABC2_TM"/>
</dbReference>
<dbReference type="PANTHER" id="PTHR19229">
    <property type="entry name" value="ATP-BINDING CASSETTE TRANSPORTER SUBFAMILY A ABCA"/>
    <property type="match status" value="1"/>
</dbReference>
<feature type="domain" description="ABC-2 type transporter transmembrane" evidence="6">
    <location>
        <begin position="153"/>
        <end position="359"/>
    </location>
</feature>
<gene>
    <name evidence="7" type="ORF">PGLA2088_LOCUS32762</name>
</gene>
<evidence type="ECO:0000256" key="1">
    <source>
        <dbReference type="ARBA" id="ARBA00004141"/>
    </source>
</evidence>
<sequence>SGPGTLDFQASTGVNTKLLPQVNPLQKGLSMGSSRVYWSGGLGSNQKFPLPTGGLIDLQGLVFAWIYNSTGAFQLPRPEDLPRCPCTSPSGEATDNLRQCNSSQLLLTAIRALTPYWSTAALPEAGRGCGGRFSGLLPLSVREVPFPTPAYVDDQFAAFVQGIFGLFFVLVFIWPLTRIMKSLVEDKEARINEVMKMMGMPAEAITIGWYVTYSLLWLLPAGLMVGICWGSVFEHSNKFLVFLFFWLFAVCVVSLCSFIAVFFSQAKTASVVGALLFFLLYFPYLFVANSGTSTQDKTLACLSPPVALSLGAGLIAQLESAGYGVRWSNLWELVNNFSMGRIFVMLVVDTVIFAALAWYFDKVLVVGFGTRQPWWFLCSRRFWQPNIGAMSEQEVLDLERAFDDQAPDNPRYEPVSDSLAAQRSILVRNLCKEFTTADNKVLKAVQGVSLNLYTDQIFCLPGP</sequence>
<evidence type="ECO:0000256" key="3">
    <source>
        <dbReference type="ARBA" id="ARBA00022989"/>
    </source>
</evidence>
<feature type="transmembrane region" description="Helical" evidence="5">
    <location>
        <begin position="156"/>
        <end position="176"/>
    </location>
</feature>
<feature type="transmembrane region" description="Helical" evidence="5">
    <location>
        <begin position="239"/>
        <end position="263"/>
    </location>
</feature>
<evidence type="ECO:0000259" key="6">
    <source>
        <dbReference type="Pfam" id="PF12698"/>
    </source>
</evidence>
<evidence type="ECO:0000256" key="5">
    <source>
        <dbReference type="SAM" id="Phobius"/>
    </source>
</evidence>
<keyword evidence="2 5" id="KW-0812">Transmembrane</keyword>
<feature type="transmembrane region" description="Helical" evidence="5">
    <location>
        <begin position="269"/>
        <end position="287"/>
    </location>
</feature>
<proteinExistence type="predicted"/>
<reference evidence="7" key="1">
    <citation type="submission" date="2021-02" db="EMBL/GenBank/DDBJ databases">
        <authorList>
            <person name="Dougan E. K."/>
            <person name="Rhodes N."/>
            <person name="Thang M."/>
            <person name="Chan C."/>
        </authorList>
    </citation>
    <scope>NUCLEOTIDE SEQUENCE</scope>
</reference>
<dbReference type="GO" id="GO:0005319">
    <property type="term" value="F:lipid transporter activity"/>
    <property type="evidence" value="ECO:0007669"/>
    <property type="project" value="TreeGrafter"/>
</dbReference>
<dbReference type="AlphaFoldDB" id="A0A813KCB2"/>
<evidence type="ECO:0000313" key="7">
    <source>
        <dbReference type="EMBL" id="CAE8703253.1"/>
    </source>
</evidence>
<feature type="non-terminal residue" evidence="7">
    <location>
        <position position="463"/>
    </location>
</feature>
<feature type="transmembrane region" description="Helical" evidence="5">
    <location>
        <begin position="338"/>
        <end position="360"/>
    </location>
</feature>
<dbReference type="InterPro" id="IPR026082">
    <property type="entry name" value="ABCA"/>
</dbReference>
<organism evidence="7 8">
    <name type="scientific">Polarella glacialis</name>
    <name type="common">Dinoflagellate</name>
    <dbReference type="NCBI Taxonomy" id="89957"/>
    <lineage>
        <taxon>Eukaryota</taxon>
        <taxon>Sar</taxon>
        <taxon>Alveolata</taxon>
        <taxon>Dinophyceae</taxon>
        <taxon>Suessiales</taxon>
        <taxon>Suessiaceae</taxon>
        <taxon>Polarella</taxon>
    </lineage>
</organism>
<feature type="transmembrane region" description="Helical" evidence="5">
    <location>
        <begin position="207"/>
        <end position="232"/>
    </location>
</feature>
<dbReference type="EMBL" id="CAJNNW010030367">
    <property type="protein sequence ID" value="CAE8703253.1"/>
    <property type="molecule type" value="Genomic_DNA"/>
</dbReference>
<name>A0A813KCB2_POLGL</name>
<dbReference type="GO" id="GO:0140359">
    <property type="term" value="F:ABC-type transporter activity"/>
    <property type="evidence" value="ECO:0007669"/>
    <property type="project" value="InterPro"/>
</dbReference>
<keyword evidence="4 5" id="KW-0472">Membrane</keyword>
<feature type="non-terminal residue" evidence="7">
    <location>
        <position position="1"/>
    </location>
</feature>
<accession>A0A813KCB2</accession>
<evidence type="ECO:0000313" key="8">
    <source>
        <dbReference type="Proteomes" id="UP000626109"/>
    </source>
</evidence>
<feature type="transmembrane region" description="Helical" evidence="5">
    <location>
        <begin position="299"/>
        <end position="318"/>
    </location>
</feature>
<dbReference type="Proteomes" id="UP000626109">
    <property type="component" value="Unassembled WGS sequence"/>
</dbReference>
<dbReference type="Pfam" id="PF12698">
    <property type="entry name" value="ABC2_membrane_3"/>
    <property type="match status" value="1"/>
</dbReference>
<evidence type="ECO:0000256" key="4">
    <source>
        <dbReference type="ARBA" id="ARBA00023136"/>
    </source>
</evidence>
<protein>
    <recommendedName>
        <fullName evidence="6">ABC-2 type transporter transmembrane domain-containing protein</fullName>
    </recommendedName>
</protein>
<comment type="subcellular location">
    <subcellularLocation>
        <location evidence="1">Membrane</location>
        <topology evidence="1">Multi-pass membrane protein</topology>
    </subcellularLocation>
</comment>
<evidence type="ECO:0000256" key="2">
    <source>
        <dbReference type="ARBA" id="ARBA00022692"/>
    </source>
</evidence>
<keyword evidence="3 5" id="KW-1133">Transmembrane helix</keyword>
<dbReference type="GO" id="GO:0016020">
    <property type="term" value="C:membrane"/>
    <property type="evidence" value="ECO:0007669"/>
    <property type="project" value="UniProtKB-SubCell"/>
</dbReference>
<comment type="caution">
    <text evidence="7">The sequence shown here is derived from an EMBL/GenBank/DDBJ whole genome shotgun (WGS) entry which is preliminary data.</text>
</comment>
<dbReference type="PANTHER" id="PTHR19229:SF267">
    <property type="entry name" value="ABC TRANSPORTER A FAMILY MEMBER 1"/>
    <property type="match status" value="1"/>
</dbReference>